<protein>
    <submittedName>
        <fullName evidence="2">Inner membrane protein YhaH</fullName>
    </submittedName>
</protein>
<dbReference type="InterPro" id="IPR008523">
    <property type="entry name" value="DUF805"/>
</dbReference>
<proteinExistence type="predicted"/>
<reference evidence="2 3" key="1">
    <citation type="submission" date="2015-02" db="EMBL/GenBank/DDBJ databases">
        <title>Draft genome sequences of ten Microbacterium spp. with emphasis on heavy metal contaminated environments.</title>
        <authorList>
            <person name="Corretto E."/>
        </authorList>
    </citation>
    <scope>NUCLEOTIDE SEQUENCE [LARGE SCALE GENOMIC DNA]</scope>
    <source>
        <strain evidence="2 3">DSM 12966</strain>
    </source>
</reference>
<name>A0A0F0KGW3_9MICO</name>
<keyword evidence="1" id="KW-0812">Transmembrane</keyword>
<dbReference type="Proteomes" id="UP000033572">
    <property type="component" value="Unassembled WGS sequence"/>
</dbReference>
<feature type="transmembrane region" description="Helical" evidence="1">
    <location>
        <begin position="118"/>
        <end position="142"/>
    </location>
</feature>
<evidence type="ECO:0000313" key="3">
    <source>
        <dbReference type="Proteomes" id="UP000033572"/>
    </source>
</evidence>
<gene>
    <name evidence="2" type="primary">yhaH</name>
    <name evidence="2" type="ORF">RN50_02277</name>
</gene>
<dbReference type="AlphaFoldDB" id="A0A0F0KGW3"/>
<accession>A0A0F0KGW3</accession>
<feature type="transmembrane region" description="Helical" evidence="1">
    <location>
        <begin position="81"/>
        <end position="106"/>
    </location>
</feature>
<organism evidence="2 3">
    <name type="scientific">Microbacterium foliorum</name>
    <dbReference type="NCBI Taxonomy" id="104336"/>
    <lineage>
        <taxon>Bacteria</taxon>
        <taxon>Bacillati</taxon>
        <taxon>Actinomycetota</taxon>
        <taxon>Actinomycetes</taxon>
        <taxon>Micrococcales</taxon>
        <taxon>Microbacteriaceae</taxon>
        <taxon>Microbacterium</taxon>
    </lineage>
</organism>
<dbReference type="EMBL" id="JYIU01000044">
    <property type="protein sequence ID" value="KJL20098.1"/>
    <property type="molecule type" value="Genomic_DNA"/>
</dbReference>
<sequence length="151" mass="16558">MTTTQITLGEPLYGASFPQAVSRFFRKYATFSGRASRSEYWWWVLANVLVALAFNLVGSLTDPQWTSRPIDVFSPFASGGAFALASPVGVVFLIYATGILIPALALTWRRLHDADRSGAWFFIVLVPLIGALVLLVFTLLSARPAGARFDE</sequence>
<dbReference type="RefSeq" id="WP_045254618.1">
    <property type="nucleotide sequence ID" value="NZ_CP031425.1"/>
</dbReference>
<evidence type="ECO:0000256" key="1">
    <source>
        <dbReference type="SAM" id="Phobius"/>
    </source>
</evidence>
<evidence type="ECO:0000313" key="2">
    <source>
        <dbReference type="EMBL" id="KJL20098.1"/>
    </source>
</evidence>
<dbReference type="PATRIC" id="fig|104336.4.peg.2318"/>
<feature type="transmembrane region" description="Helical" evidence="1">
    <location>
        <begin position="40"/>
        <end position="61"/>
    </location>
</feature>
<comment type="caution">
    <text evidence="2">The sequence shown here is derived from an EMBL/GenBank/DDBJ whole genome shotgun (WGS) entry which is preliminary data.</text>
</comment>
<dbReference type="GO" id="GO:0005886">
    <property type="term" value="C:plasma membrane"/>
    <property type="evidence" value="ECO:0007669"/>
    <property type="project" value="TreeGrafter"/>
</dbReference>
<keyword evidence="1" id="KW-1133">Transmembrane helix</keyword>
<dbReference type="KEGG" id="mfol:DXT68_09850"/>
<dbReference type="PANTHER" id="PTHR34980:SF2">
    <property type="entry name" value="INNER MEMBRANE PROTEIN YHAH-RELATED"/>
    <property type="match status" value="1"/>
</dbReference>
<dbReference type="GeneID" id="94444699"/>
<dbReference type="Pfam" id="PF05656">
    <property type="entry name" value="DUF805"/>
    <property type="match status" value="1"/>
</dbReference>
<keyword evidence="1" id="KW-0472">Membrane</keyword>
<keyword evidence="3" id="KW-1185">Reference proteome</keyword>
<dbReference type="PANTHER" id="PTHR34980">
    <property type="entry name" value="INNER MEMBRANE PROTEIN-RELATED-RELATED"/>
    <property type="match status" value="1"/>
</dbReference>